<keyword evidence="11" id="KW-0833">Ubl conjugation pathway</keyword>
<evidence type="ECO:0000313" key="24">
    <source>
        <dbReference type="Proteomes" id="UP000002279"/>
    </source>
</evidence>
<dbReference type="InterPro" id="IPR057468">
    <property type="entry name" value="HOIL-1/Sharpin_LTM"/>
</dbReference>
<dbReference type="FunFam" id="3.30.40.10:FF:000137">
    <property type="entry name" value="RanBP-type and C3HC4-type zinc finger-containing protein 1"/>
    <property type="match status" value="1"/>
</dbReference>
<comment type="pathway">
    <text evidence="2">Protein modification; protein ubiquitination.</text>
</comment>
<keyword evidence="6" id="KW-0597">Phosphoprotein</keyword>
<dbReference type="GO" id="GO:0080090">
    <property type="term" value="P:regulation of primary metabolic process"/>
    <property type="evidence" value="ECO:0007669"/>
    <property type="project" value="UniProtKB-ARBA"/>
</dbReference>
<dbReference type="UniPathway" id="UPA00143"/>
<keyword evidence="24" id="KW-1185">Reference proteome</keyword>
<evidence type="ECO:0000259" key="20">
    <source>
        <dbReference type="PROSITE" id="PS50089"/>
    </source>
</evidence>
<reference evidence="23" key="2">
    <citation type="submission" date="2025-09" db="UniProtKB">
        <authorList>
            <consortium name="Ensembl"/>
        </authorList>
    </citation>
    <scope>IDENTIFICATION</scope>
    <source>
        <strain evidence="23">Glennie</strain>
    </source>
</reference>
<evidence type="ECO:0000256" key="13">
    <source>
        <dbReference type="ARBA" id="ARBA00022843"/>
    </source>
</evidence>
<keyword evidence="9" id="KW-0677">Repeat</keyword>
<feature type="domain" description="RanBP2-type" evidence="21">
    <location>
        <begin position="197"/>
        <end position="228"/>
    </location>
</feature>
<reference evidence="23" key="1">
    <citation type="submission" date="2025-08" db="UniProtKB">
        <authorList>
            <consortium name="Ensembl"/>
        </authorList>
    </citation>
    <scope>IDENTIFICATION</scope>
    <source>
        <strain evidence="23">Glennie</strain>
    </source>
</reference>
<dbReference type="InterPro" id="IPR013083">
    <property type="entry name" value="Znf_RING/FYVE/PHD"/>
</dbReference>
<dbReference type="CDD" id="cd20358">
    <property type="entry name" value="Rcat_RBR_HOIL1"/>
    <property type="match status" value="1"/>
</dbReference>
<evidence type="ECO:0000256" key="19">
    <source>
        <dbReference type="SAM" id="MobiDB-lite"/>
    </source>
</evidence>
<protein>
    <recommendedName>
        <fullName evidence="5">RanBP-type and C3HC4-type zinc finger-containing protein 1</fullName>
        <ecNumber evidence="4">2.3.2.31</ecNumber>
    </recommendedName>
    <alternativeName>
        <fullName evidence="17">RING-type E3 ubiquitin transferase HOIL-1</fullName>
    </alternativeName>
    <alternativeName>
        <fullName evidence="16">Ubiquitin-conjugating enzyme 7-interacting protein 3</fullName>
    </alternativeName>
</protein>
<evidence type="ECO:0000256" key="10">
    <source>
        <dbReference type="ARBA" id="ARBA00022771"/>
    </source>
</evidence>
<dbReference type="Gene3D" id="2.30.30.380">
    <property type="entry name" value="Zn-finger domain of Sec23/24"/>
    <property type="match status" value="1"/>
</dbReference>
<dbReference type="InterPro" id="IPR017907">
    <property type="entry name" value="Znf_RING_CS"/>
</dbReference>
<comment type="catalytic activity">
    <reaction evidence="1">
        <text>[E2 ubiquitin-conjugating enzyme]-S-ubiquitinyl-L-cysteine + [acceptor protein]-L-lysine = [E2 ubiquitin-conjugating enzyme]-L-cysteine + [acceptor protein]-N(6)-ubiquitinyl-L-lysine.</text>
        <dbReference type="EC" id="2.3.2.31"/>
    </reaction>
</comment>
<dbReference type="Gene3D" id="3.30.40.10">
    <property type="entry name" value="Zinc/RING finger domain, C3HC4 (zinc finger)"/>
    <property type="match status" value="1"/>
</dbReference>
<keyword evidence="12" id="KW-0862">Zinc</keyword>
<dbReference type="PROSITE" id="PS00518">
    <property type="entry name" value="ZF_RING_1"/>
    <property type="match status" value="1"/>
</dbReference>
<evidence type="ECO:0000256" key="6">
    <source>
        <dbReference type="ARBA" id="ARBA00022553"/>
    </source>
</evidence>
<feature type="domain" description="RING-type" evidence="22">
    <location>
        <begin position="284"/>
        <end position="512"/>
    </location>
</feature>
<name>A0A6I8P0V7_ORNAN</name>
<dbReference type="GO" id="GO:0008270">
    <property type="term" value="F:zinc ion binding"/>
    <property type="evidence" value="ECO:0007669"/>
    <property type="project" value="UniProtKB-KW"/>
</dbReference>
<evidence type="ECO:0000256" key="12">
    <source>
        <dbReference type="ARBA" id="ARBA00022833"/>
    </source>
</evidence>
<evidence type="ECO:0000256" key="14">
    <source>
        <dbReference type="ARBA" id="ARBA00022990"/>
    </source>
</evidence>
<evidence type="ECO:0000256" key="18">
    <source>
        <dbReference type="PROSITE-ProRule" id="PRU00322"/>
    </source>
</evidence>
<dbReference type="SUPFAM" id="SSF54236">
    <property type="entry name" value="Ubiquitin-like"/>
    <property type="match status" value="1"/>
</dbReference>
<dbReference type="Bgee" id="ENSOANG00000044056">
    <property type="expression patterns" value="Expressed in heart and 7 other cell types or tissues"/>
</dbReference>
<dbReference type="GO" id="GO:0016567">
    <property type="term" value="P:protein ubiquitination"/>
    <property type="evidence" value="ECO:0007669"/>
    <property type="project" value="UniProtKB-UniPathway"/>
</dbReference>
<evidence type="ECO:0000259" key="22">
    <source>
        <dbReference type="PROSITE" id="PS51873"/>
    </source>
</evidence>
<dbReference type="GO" id="GO:0061630">
    <property type="term" value="F:ubiquitin protein ligase activity"/>
    <property type="evidence" value="ECO:0007669"/>
    <property type="project" value="UniProtKB-EC"/>
</dbReference>
<keyword evidence="7" id="KW-0808">Transferase</keyword>
<keyword evidence="14" id="KW-0007">Acetylation</keyword>
<evidence type="ECO:0000259" key="21">
    <source>
        <dbReference type="PROSITE" id="PS50199"/>
    </source>
</evidence>
<accession>A0A6I8P0V7</accession>
<gene>
    <name evidence="23" type="primary">RBCK1</name>
</gene>
<dbReference type="InterPro" id="IPR001876">
    <property type="entry name" value="Znf_RanBP2"/>
</dbReference>
<dbReference type="GO" id="GO:0010604">
    <property type="term" value="P:positive regulation of macromolecule metabolic process"/>
    <property type="evidence" value="ECO:0007669"/>
    <property type="project" value="UniProtKB-ARBA"/>
</dbReference>
<dbReference type="Ensembl" id="ENSOANT00000050284.1">
    <property type="protein sequence ID" value="ENSOANP00000046626.1"/>
    <property type="gene ID" value="ENSOANG00000044056.1"/>
</dbReference>
<evidence type="ECO:0000256" key="3">
    <source>
        <dbReference type="ARBA" id="ARBA00008278"/>
    </source>
</evidence>
<dbReference type="CDD" id="cd16633">
    <property type="entry name" value="mRING-HC-C3HC3D_RBR_HOIL1"/>
    <property type="match status" value="1"/>
</dbReference>
<evidence type="ECO:0000256" key="7">
    <source>
        <dbReference type="ARBA" id="ARBA00022679"/>
    </source>
</evidence>
<keyword evidence="15" id="KW-0175">Coiled coil</keyword>
<dbReference type="InterPro" id="IPR036443">
    <property type="entry name" value="Znf_RanBP2_sf"/>
</dbReference>
<keyword evidence="8" id="KW-0479">Metal-binding</keyword>
<dbReference type="PROSITE" id="PS50199">
    <property type="entry name" value="ZF_RANBP2_2"/>
    <property type="match status" value="1"/>
</dbReference>
<dbReference type="PROSITE" id="PS51873">
    <property type="entry name" value="TRIAD"/>
    <property type="match status" value="1"/>
</dbReference>
<feature type="domain" description="RING-type" evidence="20">
    <location>
        <begin position="288"/>
        <end position="330"/>
    </location>
</feature>
<dbReference type="SUPFAM" id="SSF57850">
    <property type="entry name" value="RING/U-box"/>
    <property type="match status" value="3"/>
</dbReference>
<organism evidence="23 24">
    <name type="scientific">Ornithorhynchus anatinus</name>
    <name type="common">Duckbill platypus</name>
    <dbReference type="NCBI Taxonomy" id="9258"/>
    <lineage>
        <taxon>Eukaryota</taxon>
        <taxon>Metazoa</taxon>
        <taxon>Chordata</taxon>
        <taxon>Craniata</taxon>
        <taxon>Vertebrata</taxon>
        <taxon>Euteleostomi</taxon>
        <taxon>Mammalia</taxon>
        <taxon>Monotremata</taxon>
        <taxon>Ornithorhynchidae</taxon>
        <taxon>Ornithorhynchus</taxon>
    </lineage>
</organism>
<dbReference type="PANTHER" id="PTHR22770:SF35">
    <property type="entry name" value="RANBP-TYPE AND C3HC4-TYPE ZINC FINGER-CONTAINING PROTEIN 1"/>
    <property type="match status" value="1"/>
</dbReference>
<dbReference type="PROSITE" id="PS50089">
    <property type="entry name" value="ZF_RING_2"/>
    <property type="match status" value="1"/>
</dbReference>
<dbReference type="InterPro" id="IPR027370">
    <property type="entry name" value="Znf-RING_euk"/>
</dbReference>
<dbReference type="SMART" id="SM00547">
    <property type="entry name" value="ZnF_RBZ"/>
    <property type="match status" value="1"/>
</dbReference>
<dbReference type="FunFam" id="3.10.20.90:FF:000140">
    <property type="entry name" value="RanBP-type and C3HC4-type zinc finger-containing protein 1"/>
    <property type="match status" value="1"/>
</dbReference>
<dbReference type="CDD" id="cd20345">
    <property type="entry name" value="BRcat_RBR_HOIL1"/>
    <property type="match status" value="1"/>
</dbReference>
<dbReference type="CDD" id="cd01799">
    <property type="entry name" value="Ubl_HOIL1"/>
    <property type="match status" value="1"/>
</dbReference>
<dbReference type="PANTHER" id="PTHR22770">
    <property type="entry name" value="UBIQUITIN CONJUGATING ENZYME 7 INTERACTING PROTEIN-RELATED"/>
    <property type="match status" value="1"/>
</dbReference>
<evidence type="ECO:0000256" key="1">
    <source>
        <dbReference type="ARBA" id="ARBA00001798"/>
    </source>
</evidence>
<dbReference type="InterPro" id="IPR047558">
    <property type="entry name" value="BRcat_RBR_HOIL1"/>
</dbReference>
<comment type="similarity">
    <text evidence="3">Belongs to the RBR family.</text>
</comment>
<evidence type="ECO:0000256" key="2">
    <source>
        <dbReference type="ARBA" id="ARBA00004906"/>
    </source>
</evidence>
<evidence type="ECO:0000256" key="16">
    <source>
        <dbReference type="ARBA" id="ARBA00078436"/>
    </source>
</evidence>
<evidence type="ECO:0000256" key="11">
    <source>
        <dbReference type="ARBA" id="ARBA00022786"/>
    </source>
</evidence>
<dbReference type="GeneTree" id="ENSGT00940000161130"/>
<dbReference type="InterPro" id="IPR001841">
    <property type="entry name" value="Znf_RING"/>
</dbReference>
<keyword evidence="10 18" id="KW-0863">Zinc-finger</keyword>
<dbReference type="Pfam" id="PF25393">
    <property type="entry name" value="LTM"/>
    <property type="match status" value="1"/>
</dbReference>
<dbReference type="AlphaFoldDB" id="A0A6I8P0V7"/>
<dbReference type="Pfam" id="PF13445">
    <property type="entry name" value="zf-RING_UBOX"/>
    <property type="match status" value="1"/>
</dbReference>
<feature type="region of interest" description="Disordered" evidence="19">
    <location>
        <begin position="162"/>
        <end position="194"/>
    </location>
</feature>
<keyword evidence="13" id="KW-0832">Ubl conjugation</keyword>
<dbReference type="InterPro" id="IPR029071">
    <property type="entry name" value="Ubiquitin-like_domsf"/>
</dbReference>
<sequence length="516" mass="57167">MDGKTKKVEEVAQRLARAVAGGDEEAAVSCAAWLAGQRASLAVKLKTDADQKPEIRLWVTVEDPQMQNLSIWLTLRPDMTLASVKDMVFLEYGFPPGLQQWVIGRRLPRDEDTLLAHGLKRDGQAAFLYLLSARRANLCQRDLQRQRQLRALQDLGFGDITLQSRGQGETAGTGGPPPGPAVGSPQVDADPGNPVVRPPPVGWECPGCTFVNKPTRPGCEICCGARPEDYRVPAAHRPDGDERARIRTEEDALRRYHQRKQRRQEGNYQELVEVDAQNLVPTDGPVDCPICFTTLEPGQGVVLRECLHSFCRDCLLGTIRNSQEAEVSCPYIDAVYSCPGKLQEREIRALASPEDYERFLELGVSLAERRSPSSFHCRTSDCRGWCFRDGPGDAFLCPVCRRLNCLLCKAIHENMTCKDYQEELALRAQNDVAATQTSQMLKLLLEQGEAMRCPQCQVVVQKKDGCDWVRCPLCHTEICWVTKGPRWGPGGPGDTSGGCGCRVNGVPCHPSCQNCH</sequence>
<dbReference type="InterPro" id="IPR047559">
    <property type="entry name" value="HOIL1_RBR_mRING-HC-C3HC3D"/>
</dbReference>
<dbReference type="EC" id="2.3.2.31" evidence="4"/>
<evidence type="ECO:0000256" key="17">
    <source>
        <dbReference type="ARBA" id="ARBA00080826"/>
    </source>
</evidence>
<proteinExistence type="inferred from homology"/>
<dbReference type="FunFam" id="1.20.120.1750:FF:000012">
    <property type="entry name" value="ranBP-type and C3HC4-type zinc finger-containing protein 1 isoform X1"/>
    <property type="match status" value="1"/>
</dbReference>
<evidence type="ECO:0000256" key="5">
    <source>
        <dbReference type="ARBA" id="ARBA00017887"/>
    </source>
</evidence>
<dbReference type="FunFam" id="2.30.30.380:FF:000007">
    <property type="entry name" value="RanBP-type and C3HC4-type zinc finger-containing protein 1"/>
    <property type="match status" value="1"/>
</dbReference>
<dbReference type="Gene3D" id="1.20.120.1750">
    <property type="match status" value="1"/>
</dbReference>
<dbReference type="SUPFAM" id="SSF90209">
    <property type="entry name" value="Ran binding protein zinc finger-like"/>
    <property type="match status" value="1"/>
</dbReference>
<dbReference type="SMART" id="SM00184">
    <property type="entry name" value="RING"/>
    <property type="match status" value="1"/>
</dbReference>
<evidence type="ECO:0000313" key="23">
    <source>
        <dbReference type="Ensembl" id="ENSOANP00000046626.1"/>
    </source>
</evidence>
<dbReference type="InterPro" id="IPR051628">
    <property type="entry name" value="LUBAC_E3_Ligases"/>
</dbReference>
<dbReference type="InterPro" id="IPR044066">
    <property type="entry name" value="TRIAD_supradom"/>
</dbReference>
<dbReference type="Proteomes" id="UP000002279">
    <property type="component" value="Unplaced"/>
</dbReference>
<dbReference type="InterPro" id="IPR047557">
    <property type="entry name" value="Rcat_RBR_HOIL1"/>
</dbReference>
<evidence type="ECO:0000256" key="15">
    <source>
        <dbReference type="ARBA" id="ARBA00023054"/>
    </source>
</evidence>
<dbReference type="PROSITE" id="PS01358">
    <property type="entry name" value="ZF_RANBP2_1"/>
    <property type="match status" value="1"/>
</dbReference>
<evidence type="ECO:0000256" key="9">
    <source>
        <dbReference type="ARBA" id="ARBA00022737"/>
    </source>
</evidence>
<evidence type="ECO:0000256" key="8">
    <source>
        <dbReference type="ARBA" id="ARBA00022723"/>
    </source>
</evidence>
<evidence type="ECO:0000256" key="4">
    <source>
        <dbReference type="ARBA" id="ARBA00012251"/>
    </source>
</evidence>
<dbReference type="Gene3D" id="3.10.20.90">
    <property type="entry name" value="Phosphatidylinositol 3-kinase Catalytic Subunit, Chain A, domain 1"/>
    <property type="match status" value="1"/>
</dbReference>